<proteinExistence type="predicted"/>
<dbReference type="Proteomes" id="UP000186883">
    <property type="component" value="Unassembled WGS sequence"/>
</dbReference>
<gene>
    <name evidence="5" type="ORF">ATP06_0209735</name>
    <name evidence="4" type="ORF">AVL48_31060</name>
</gene>
<dbReference type="SUPFAM" id="SSF46894">
    <property type="entry name" value="C-terminal effector domain of the bipartite response regulators"/>
    <property type="match status" value="1"/>
</dbReference>
<dbReference type="InterPro" id="IPR041664">
    <property type="entry name" value="AAA_16"/>
</dbReference>
<evidence type="ECO:0000259" key="3">
    <source>
        <dbReference type="PROSITE" id="PS50043"/>
    </source>
</evidence>
<evidence type="ECO:0000313" key="5">
    <source>
        <dbReference type="EMBL" id="OKA08996.1"/>
    </source>
</evidence>
<name>A0A154MM90_9PSEU</name>
<dbReference type="EMBL" id="LOBU02000009">
    <property type="protein sequence ID" value="OKA08996.1"/>
    <property type="molecule type" value="Genomic_DNA"/>
</dbReference>
<dbReference type="InterPro" id="IPR016032">
    <property type="entry name" value="Sig_transdc_resp-reg_C-effctor"/>
</dbReference>
<dbReference type="GO" id="GO:0003677">
    <property type="term" value="F:DNA binding"/>
    <property type="evidence" value="ECO:0007669"/>
    <property type="project" value="InterPro"/>
</dbReference>
<keyword evidence="2" id="KW-0067">ATP-binding</keyword>
<dbReference type="PRINTS" id="PR00038">
    <property type="entry name" value="HTHLUXR"/>
</dbReference>
<dbReference type="Pfam" id="PF00196">
    <property type="entry name" value="GerE"/>
    <property type="match status" value="1"/>
</dbReference>
<reference evidence="5 7" key="2">
    <citation type="submission" date="2016-11" db="EMBL/GenBank/DDBJ databases">
        <title>Genome sequencing of Amycolatopsis regifaucium.</title>
        <authorList>
            <person name="Mayilraj S."/>
            <person name="Kaur N."/>
        </authorList>
    </citation>
    <scope>NUCLEOTIDE SEQUENCE [LARGE SCALE GENOMIC DNA]</scope>
    <source>
        <strain evidence="5 7">GY080</strain>
    </source>
</reference>
<keyword evidence="1" id="KW-0547">Nucleotide-binding</keyword>
<dbReference type="InterPro" id="IPR027417">
    <property type="entry name" value="P-loop_NTPase"/>
</dbReference>
<dbReference type="Pfam" id="PF13191">
    <property type="entry name" value="AAA_16"/>
    <property type="match status" value="1"/>
</dbReference>
<dbReference type="CDD" id="cd06170">
    <property type="entry name" value="LuxR_C_like"/>
    <property type="match status" value="1"/>
</dbReference>
<dbReference type="RefSeq" id="WP_061982771.1">
    <property type="nucleotide sequence ID" value="NZ_FOPQ01000020.1"/>
</dbReference>
<dbReference type="OrthoDB" id="3197423at2"/>
<sequence length="934" mass="100879">MTSRPEWPQVVKEVDRPAAFVVVEGEPDAGRTTLLGRLGSHERQDSVVIEARCARLADPVPFGPVLEALKAATVEWAASAARLSPLAGCLRPLLPELDAVLPPPLEAAGSPRALVFRALRELLTLHERTVLLVDDVHDADEETRDLLRYLAAFPSPRLAVVTSSVPRRRQPVPGATWWPPRSGVTAHFTLEPLEIEQVAEMVGSRELAERIHRRTGGVAGAVDAVLKAIAEVADERSAMKLAETVLPSAWTTSVAARLAETSRGCASLVEAAAVLGHSAGSRALAKVSGVDDDGIVEALMGALDAGFLLDSGRDRYRVRSPLLADTVYESIPGPRRCLVHTRAAELLAADTEPAAARIAHHHREAGELAEWTRWTSVAVDSAMAEGSPDDAVRLLAAVIEDPGLPRAEREKFAVRLGREMVHGLVDEDTVQLLRTALRDWSLTRTARGEIRLNLGRVLINQAGQVDAGRAEIELALSDLSGKRALLARGLATLALPHVGTVPVEENLRWLDQAEQVSKGIRDVEVLAAVAANRMSSRMQVADPGVWQDVGALLDSPSSADVRRQVSRTYINLADAAAWNGHYPVARTYLATARRLILDEHQPYLEALADGAGLRIDVATGAGAQVETQARRLADRVGHESSLAAEPLLALGWHDFELGHRASALSNFDAAFALAGGSAPLQASAFAGRVAVLLAGKDLAAAWRLADFGLDSLRRKNNWVWAAELVPLAVRIMLDRQEADAARELVAEYRQGIAGRDAPLAHAAEILCHGLLARARPAEAAELFGQAAKAYHALPRPYAAAGADELAGECHLQLDDQERLLGAFTSAETTYRALGALVDAQRCRRVLVRREDPRTPRRGRRGYGQALSPREREVVLLAARNLTNRQIAERLFLSARTVETHIGRALSKLELPSRAVLSEELLRTRLSLPRDSTTA</sequence>
<dbReference type="GO" id="GO:0005737">
    <property type="term" value="C:cytoplasm"/>
    <property type="evidence" value="ECO:0007669"/>
    <property type="project" value="TreeGrafter"/>
</dbReference>
<dbReference type="SUPFAM" id="SSF52540">
    <property type="entry name" value="P-loop containing nucleoside triphosphate hydrolases"/>
    <property type="match status" value="1"/>
</dbReference>
<dbReference type="SMART" id="SM00421">
    <property type="entry name" value="HTH_LUXR"/>
    <property type="match status" value="1"/>
</dbReference>
<dbReference type="GO" id="GO:0004016">
    <property type="term" value="F:adenylate cyclase activity"/>
    <property type="evidence" value="ECO:0007669"/>
    <property type="project" value="TreeGrafter"/>
</dbReference>
<evidence type="ECO:0000313" key="4">
    <source>
        <dbReference type="EMBL" id="KZB85396.1"/>
    </source>
</evidence>
<evidence type="ECO:0000313" key="6">
    <source>
        <dbReference type="Proteomes" id="UP000076321"/>
    </source>
</evidence>
<dbReference type="PROSITE" id="PS50043">
    <property type="entry name" value="HTH_LUXR_2"/>
    <property type="match status" value="1"/>
</dbReference>
<accession>A0A154MM90</accession>
<dbReference type="InterPro" id="IPR036388">
    <property type="entry name" value="WH-like_DNA-bd_sf"/>
</dbReference>
<dbReference type="PANTHER" id="PTHR16305">
    <property type="entry name" value="TESTICULAR SOLUBLE ADENYLYL CYCLASE"/>
    <property type="match status" value="1"/>
</dbReference>
<dbReference type="GO" id="GO:0006355">
    <property type="term" value="P:regulation of DNA-templated transcription"/>
    <property type="evidence" value="ECO:0007669"/>
    <property type="project" value="InterPro"/>
</dbReference>
<organism evidence="4 6">
    <name type="scientific">Amycolatopsis regifaucium</name>
    <dbReference type="NCBI Taxonomy" id="546365"/>
    <lineage>
        <taxon>Bacteria</taxon>
        <taxon>Bacillati</taxon>
        <taxon>Actinomycetota</taxon>
        <taxon>Actinomycetes</taxon>
        <taxon>Pseudonocardiales</taxon>
        <taxon>Pseudonocardiaceae</taxon>
        <taxon>Amycolatopsis</taxon>
    </lineage>
</organism>
<evidence type="ECO:0000313" key="7">
    <source>
        <dbReference type="Proteomes" id="UP000186883"/>
    </source>
</evidence>
<evidence type="ECO:0000256" key="1">
    <source>
        <dbReference type="ARBA" id="ARBA00022741"/>
    </source>
</evidence>
<protein>
    <submittedName>
        <fullName evidence="4">Helix-turn-helix transcriptional regulator</fullName>
    </submittedName>
</protein>
<feature type="domain" description="HTH luxR-type" evidence="3">
    <location>
        <begin position="859"/>
        <end position="924"/>
    </location>
</feature>
<keyword evidence="7" id="KW-1185">Reference proteome</keyword>
<dbReference type="Gene3D" id="1.10.10.10">
    <property type="entry name" value="Winged helix-like DNA-binding domain superfamily/Winged helix DNA-binding domain"/>
    <property type="match status" value="1"/>
</dbReference>
<dbReference type="EMBL" id="LQCI01000011">
    <property type="protein sequence ID" value="KZB85396.1"/>
    <property type="molecule type" value="Genomic_DNA"/>
</dbReference>
<reference evidence="4 6" key="1">
    <citation type="submission" date="2015-12" db="EMBL/GenBank/DDBJ databases">
        <title>Amycolatopsis regifaucium genome sequencing and assembly.</title>
        <authorList>
            <person name="Mayilraj S."/>
        </authorList>
    </citation>
    <scope>NUCLEOTIDE SEQUENCE [LARGE SCALE GENOMIC DNA]</scope>
    <source>
        <strain evidence="4 6">GY080</strain>
    </source>
</reference>
<dbReference type="Proteomes" id="UP000076321">
    <property type="component" value="Unassembled WGS sequence"/>
</dbReference>
<comment type="caution">
    <text evidence="4">The sequence shown here is derived from an EMBL/GenBank/DDBJ whole genome shotgun (WGS) entry which is preliminary data.</text>
</comment>
<dbReference type="GO" id="GO:0005524">
    <property type="term" value="F:ATP binding"/>
    <property type="evidence" value="ECO:0007669"/>
    <property type="project" value="UniProtKB-KW"/>
</dbReference>
<evidence type="ECO:0000256" key="2">
    <source>
        <dbReference type="ARBA" id="ARBA00022840"/>
    </source>
</evidence>
<dbReference type="InterPro" id="IPR000792">
    <property type="entry name" value="Tscrpt_reg_LuxR_C"/>
</dbReference>
<dbReference type="PANTHER" id="PTHR16305:SF35">
    <property type="entry name" value="TRANSCRIPTIONAL ACTIVATOR DOMAIN"/>
    <property type="match status" value="1"/>
</dbReference>
<dbReference type="AlphaFoldDB" id="A0A154MM90"/>